<accession>D6ZB04</accession>
<keyword evidence="1" id="KW-0175">Coiled coil</keyword>
<dbReference type="STRING" id="640132.Srot_0276"/>
<feature type="domain" description="Transcription regulator PadR N-terminal" evidence="2">
    <location>
        <begin position="6"/>
        <end position="92"/>
    </location>
</feature>
<dbReference type="Gene3D" id="1.10.10.10">
    <property type="entry name" value="Winged helix-like DNA-binding domain superfamily/Winged helix DNA-binding domain"/>
    <property type="match status" value="1"/>
</dbReference>
<dbReference type="Proteomes" id="UP000002247">
    <property type="component" value="Chromosome"/>
</dbReference>
<dbReference type="PANTHER" id="PTHR33169">
    <property type="entry name" value="PADR-FAMILY TRANSCRIPTIONAL REGULATOR"/>
    <property type="match status" value="1"/>
</dbReference>
<evidence type="ECO:0000313" key="4">
    <source>
        <dbReference type="Proteomes" id="UP000002247"/>
    </source>
</evidence>
<sequence>MLEMAILGLLHDSSIHGYDLRKNLRELLGPFRAFSYGSLYPALKRMEAEGLIGSEDAAPPPSARSALAGSTSVGSKRAKRVYEITPEGRERFIELVSDTGPRNYTDDGFGLRLAFFRFTTPEVRMRILEGRRRQVEQRRDTLRETLAKASAGLRRYTAQLQQLALESTEREVGWLNELIAAEIRGESHQA</sequence>
<dbReference type="PANTHER" id="PTHR33169:SF26">
    <property type="entry name" value="CONSERVED PROTEIN"/>
    <property type="match status" value="1"/>
</dbReference>
<dbReference type="eggNOG" id="COG1695">
    <property type="taxonomic scope" value="Bacteria"/>
</dbReference>
<gene>
    <name evidence="3" type="ordered locus">Srot_0276</name>
</gene>
<evidence type="ECO:0000256" key="1">
    <source>
        <dbReference type="SAM" id="Coils"/>
    </source>
</evidence>
<proteinExistence type="predicted"/>
<dbReference type="KEGG" id="srt:Srot_0276"/>
<dbReference type="InterPro" id="IPR052509">
    <property type="entry name" value="Metal_resp_DNA-bind_regulator"/>
</dbReference>
<evidence type="ECO:0000313" key="3">
    <source>
        <dbReference type="EMBL" id="ADG96763.1"/>
    </source>
</evidence>
<feature type="coiled-coil region" evidence="1">
    <location>
        <begin position="125"/>
        <end position="166"/>
    </location>
</feature>
<dbReference type="InterPro" id="IPR036390">
    <property type="entry name" value="WH_DNA-bd_sf"/>
</dbReference>
<name>D6ZB04_SEGRD</name>
<organism evidence="3 4">
    <name type="scientific">Segniliparus rotundus (strain ATCC BAA-972 / CDC 1076 / CIP 108378 / DSM 44985 / JCM 13578)</name>
    <dbReference type="NCBI Taxonomy" id="640132"/>
    <lineage>
        <taxon>Bacteria</taxon>
        <taxon>Bacillati</taxon>
        <taxon>Actinomycetota</taxon>
        <taxon>Actinomycetes</taxon>
        <taxon>Mycobacteriales</taxon>
        <taxon>Segniliparaceae</taxon>
        <taxon>Segniliparus</taxon>
    </lineage>
</organism>
<protein>
    <submittedName>
        <fullName evidence="3">Transcriptional regulator, PadR-like family</fullName>
    </submittedName>
</protein>
<dbReference type="HOGENOM" id="CLU_089258_3_0_11"/>
<dbReference type="SUPFAM" id="SSF46785">
    <property type="entry name" value="Winged helix' DNA-binding domain"/>
    <property type="match status" value="1"/>
</dbReference>
<dbReference type="AlphaFoldDB" id="D6ZB04"/>
<reference evidence="3 4" key="1">
    <citation type="journal article" date="2010" name="Stand. Genomic Sci.">
        <title>Complete genome sequence of Segniliparus rotundus type strain (CDC 1076).</title>
        <authorList>
            <person name="Sikorski J."/>
            <person name="Lapidus A."/>
            <person name="Copeland A."/>
            <person name="Misra M."/>
            <person name="Glavina Del Rio T."/>
            <person name="Nolan M."/>
            <person name="Lucas S."/>
            <person name="Chen F."/>
            <person name="Tice H."/>
            <person name="Cheng J.F."/>
            <person name="Jando M."/>
            <person name="Schneider S."/>
            <person name="Bruce D."/>
            <person name="Goodwin L."/>
            <person name="Pitluck S."/>
            <person name="Liolios K."/>
            <person name="Mikhailova N."/>
            <person name="Pati A."/>
            <person name="Ivanova N."/>
            <person name="Mavromatis K."/>
            <person name="Chen A."/>
            <person name="Palaniappan K."/>
            <person name="Chertkov O."/>
            <person name="Land M."/>
            <person name="Hauser L."/>
            <person name="Chang Y.J."/>
            <person name="Jeffries C.D."/>
            <person name="Brettin T."/>
            <person name="Detter J.C."/>
            <person name="Han C."/>
            <person name="Rohde M."/>
            <person name="Goker M."/>
            <person name="Bristow J."/>
            <person name="Eisen J.A."/>
            <person name="Markowitz V."/>
            <person name="Hugenholtz P."/>
            <person name="Kyrpides N.C."/>
            <person name="Klenk H.P."/>
        </authorList>
    </citation>
    <scope>NUCLEOTIDE SEQUENCE [LARGE SCALE GENOMIC DNA]</scope>
    <source>
        <strain evidence="4">ATCC BAA-972 / CDC 1076 / CIP 108378 / DSM 44985 / JCM 13578</strain>
    </source>
</reference>
<keyword evidence="4" id="KW-1185">Reference proteome</keyword>
<dbReference type="EMBL" id="CP001958">
    <property type="protein sequence ID" value="ADG96763.1"/>
    <property type="molecule type" value="Genomic_DNA"/>
</dbReference>
<evidence type="ECO:0000259" key="2">
    <source>
        <dbReference type="Pfam" id="PF03551"/>
    </source>
</evidence>
<dbReference type="InterPro" id="IPR036388">
    <property type="entry name" value="WH-like_DNA-bd_sf"/>
</dbReference>
<dbReference type="Pfam" id="PF03551">
    <property type="entry name" value="PadR"/>
    <property type="match status" value="1"/>
</dbReference>
<dbReference type="RefSeq" id="WP_013137219.1">
    <property type="nucleotide sequence ID" value="NC_014168.1"/>
</dbReference>
<dbReference type="OrthoDB" id="2374094at2"/>
<dbReference type="InterPro" id="IPR005149">
    <property type="entry name" value="Tscrpt_reg_PadR_N"/>
</dbReference>